<dbReference type="KEGG" id="bmx:BMS_1641"/>
<organism evidence="1 2">
    <name type="scientific">Halobacteriovorax marinus (strain ATCC BAA-682 / DSM 15412 / SJ)</name>
    <name type="common">Bacteriovorax marinus</name>
    <dbReference type="NCBI Taxonomy" id="862908"/>
    <lineage>
        <taxon>Bacteria</taxon>
        <taxon>Pseudomonadati</taxon>
        <taxon>Bdellovibrionota</taxon>
        <taxon>Bacteriovoracia</taxon>
        <taxon>Bacteriovoracales</taxon>
        <taxon>Halobacteriovoraceae</taxon>
        <taxon>Halobacteriovorax</taxon>
    </lineage>
</organism>
<gene>
    <name evidence="1" type="ordered locus">BMS_1641</name>
</gene>
<protein>
    <submittedName>
        <fullName evidence="1">Uncharacterized protein</fullName>
    </submittedName>
</protein>
<dbReference type="AlphaFoldDB" id="E1X193"/>
<reference evidence="2" key="1">
    <citation type="journal article" date="2013" name="ISME J.">
        <title>A small predatory core genome in the divergent marine Bacteriovorax marinus SJ and the terrestrial Bdellovibrio bacteriovorus.</title>
        <authorList>
            <person name="Crossman L.C."/>
            <person name="Chen H."/>
            <person name="Cerdeno-Tarraga A.M."/>
            <person name="Brooks K."/>
            <person name="Quail M.A."/>
            <person name="Pineiro S.A."/>
            <person name="Hobley L."/>
            <person name="Sockett R.E."/>
            <person name="Bentley S.D."/>
            <person name="Parkhill J."/>
            <person name="Williams H.N."/>
            <person name="Stine O.C."/>
        </authorList>
    </citation>
    <scope>NUCLEOTIDE SEQUENCE [LARGE SCALE GENOMIC DNA]</scope>
    <source>
        <strain evidence="2">ATCC BAA-682 / DSM 15412 / SJ</strain>
    </source>
</reference>
<dbReference type="PATRIC" id="fig|862908.3.peg.1562"/>
<name>E1X193_HALMS</name>
<sequence length="229" mass="27063">MISKLLGLGNKFLKKFEEQVDCEQPIYFSVDLDHKELKTVWLFSDESQIGLNYSQNKTILTSRDKKTKSFKSDQKLKDLIEQQIQEKILTSFERAKELIHLFPNIQNPDDGERKGEEWLKVTNHVLKESLKKASSEEHLSINAKIFMGVRPGHQDYNIRLQCYNLDYSLTFLENGKIYLSVYDDKNFERGHSKEPSYSGEFYNNRPLILDEFIKLIFEVFKKSEFRIFD</sequence>
<evidence type="ECO:0000313" key="2">
    <source>
        <dbReference type="Proteomes" id="UP000008963"/>
    </source>
</evidence>
<dbReference type="Proteomes" id="UP000008963">
    <property type="component" value="Chromosome"/>
</dbReference>
<evidence type="ECO:0000313" key="1">
    <source>
        <dbReference type="EMBL" id="CBW26484.1"/>
    </source>
</evidence>
<dbReference type="OrthoDB" id="9978752at2"/>
<keyword evidence="2" id="KW-1185">Reference proteome</keyword>
<accession>E1X193</accession>
<dbReference type="RefSeq" id="WP_014244265.1">
    <property type="nucleotide sequence ID" value="NC_016620.1"/>
</dbReference>
<dbReference type="HOGENOM" id="CLU_1208411_0_0_7"/>
<dbReference type="STRING" id="862908.BMS_1641"/>
<dbReference type="EMBL" id="FQ312005">
    <property type="protein sequence ID" value="CBW26484.1"/>
    <property type="molecule type" value="Genomic_DNA"/>
</dbReference>
<proteinExistence type="predicted"/>